<accession>A0A7S3K681</accession>
<feature type="transmembrane region" description="Helical" evidence="1">
    <location>
        <begin position="296"/>
        <end position="314"/>
    </location>
</feature>
<feature type="transmembrane region" description="Helical" evidence="1">
    <location>
        <begin position="138"/>
        <end position="165"/>
    </location>
</feature>
<evidence type="ECO:0000256" key="1">
    <source>
        <dbReference type="SAM" id="Phobius"/>
    </source>
</evidence>
<feature type="transmembrane region" description="Helical" evidence="1">
    <location>
        <begin position="46"/>
        <end position="66"/>
    </location>
</feature>
<feature type="transmembrane region" description="Helical" evidence="1">
    <location>
        <begin position="72"/>
        <end position="92"/>
    </location>
</feature>
<feature type="transmembrane region" description="Helical" evidence="1">
    <location>
        <begin position="99"/>
        <end position="118"/>
    </location>
</feature>
<keyword evidence="1" id="KW-1133">Transmembrane helix</keyword>
<feature type="transmembrane region" description="Helical" evidence="1">
    <location>
        <begin position="206"/>
        <end position="225"/>
    </location>
</feature>
<reference evidence="2" key="1">
    <citation type="submission" date="2021-01" db="EMBL/GenBank/DDBJ databases">
        <authorList>
            <person name="Corre E."/>
            <person name="Pelletier E."/>
            <person name="Niang G."/>
            <person name="Scheremetjew M."/>
            <person name="Finn R."/>
            <person name="Kale V."/>
            <person name="Holt S."/>
            <person name="Cochrane G."/>
            <person name="Meng A."/>
            <person name="Brown T."/>
            <person name="Cohen L."/>
        </authorList>
    </citation>
    <scope>NUCLEOTIDE SEQUENCE</scope>
    <source>
        <strain evidence="2">CCMP1510</strain>
    </source>
</reference>
<name>A0A7S3K681_9STRA</name>
<evidence type="ECO:0000313" key="2">
    <source>
        <dbReference type="EMBL" id="CAE0374640.1"/>
    </source>
</evidence>
<feature type="transmembrane region" description="Helical" evidence="1">
    <location>
        <begin position="260"/>
        <end position="280"/>
    </location>
</feature>
<dbReference type="AlphaFoldDB" id="A0A7S3K681"/>
<organism evidence="2">
    <name type="scientific">Aureoumbra lagunensis</name>
    <dbReference type="NCBI Taxonomy" id="44058"/>
    <lineage>
        <taxon>Eukaryota</taxon>
        <taxon>Sar</taxon>
        <taxon>Stramenopiles</taxon>
        <taxon>Ochrophyta</taxon>
        <taxon>Pelagophyceae</taxon>
        <taxon>Pelagomonadales</taxon>
        <taxon>Aureoumbra</taxon>
    </lineage>
</organism>
<gene>
    <name evidence="2" type="ORF">ALAG00032_LOCUS15444</name>
</gene>
<proteinExistence type="predicted"/>
<keyword evidence="1" id="KW-0812">Transmembrane</keyword>
<keyword evidence="1" id="KW-0472">Membrane</keyword>
<protein>
    <submittedName>
        <fullName evidence="2">Uncharacterized protein</fullName>
    </submittedName>
</protein>
<feature type="transmembrane region" description="Helical" evidence="1">
    <location>
        <begin position="177"/>
        <end position="194"/>
    </location>
</feature>
<sequence>MCKQKTIRSIYTAAKSHDLYKLSCGSFALYAILALTLKRQEIITQYGYSALCFAACGIPQTIFSYLGDVVFLGQSFLPDIIFAISMITWACYLYRDNFAFWLSFGFAGIAFFFSLYFNHMQNSKHWVRFHIAWHTLPIIMYTTTTSATMLDRIILFQTIWSALAYHFGVKSWHERKIHHFTHIIFVFGAILLIYPQHQIPHHFSSFFTTTIAFSFTYFFTDFLLLYNKKPKVDDDDYLRLAHSFASAIALLSICHHRLNFFALPTLLLDSTISVFAHFVFNNSNQPSCHFIHRRRLLFLLRCLLLPLNLVVIFLI</sequence>
<dbReference type="EMBL" id="HBIJ01023400">
    <property type="protein sequence ID" value="CAE0374640.1"/>
    <property type="molecule type" value="Transcribed_RNA"/>
</dbReference>